<feature type="transmembrane region" description="Helical" evidence="2">
    <location>
        <begin position="367"/>
        <end position="395"/>
    </location>
</feature>
<feature type="transmembrane region" description="Helical" evidence="2">
    <location>
        <begin position="234"/>
        <end position="256"/>
    </location>
</feature>
<feature type="transmembrane region" description="Helical" evidence="2">
    <location>
        <begin position="126"/>
        <end position="145"/>
    </location>
</feature>
<feature type="transmembrane region" description="Helical" evidence="2">
    <location>
        <begin position="268"/>
        <end position="285"/>
    </location>
</feature>
<protein>
    <recommendedName>
        <fullName evidence="5">Transmembrane protein</fullName>
    </recommendedName>
</protein>
<dbReference type="AlphaFoldDB" id="A0AA40ADL5"/>
<sequence length="529" mass="57185">MAHQAADLTQENPFNVTSLAELRISYLTDVLVRLGNNVTRDGAGCAAASSILPLSNLTLLQISEKHDRGMNLGVGADPARLDVGLLDLERFAAQVFPYPLNASSVGDVAEWWTNTTSRDGDNARGFLTAVVNMCGGTFCRSGYIAVGNPDIVGIGMLVAVTTLLFLASAFSLMALGPLVSAVKRRSKKERFSFRAACIGTVDELFNAVFVFAIAVLVSTYAFRYRQADSRFDALMADALSMFCSTAAIMLAATYWAHNRLRPHATLSVLLLAILTIVLFATHSTVANRHASPAELACGTGTGRVGALSGDPFDMKGFNFIPVAFGSWCLALLGIAIHHPFVRDRCKPKDSSPDASARERRRTRARLAFWHLGESVTPVFGFIGLVIYGVYFFHTWRLMKDTYGDAFTRSLVNWGFGQYLAVFTWLPPALTFFHLFIGKSSMETVFETRLPKDYVVLFRQDAAGDVELVAKPDPEKAGSSSFVHSSGGGDGSGAADLKAATHLAMDPVPSPLTPSPLPRNPRSVELGRPG</sequence>
<keyword evidence="2" id="KW-1133">Transmembrane helix</keyword>
<evidence type="ECO:0008006" key="5">
    <source>
        <dbReference type="Google" id="ProtNLM"/>
    </source>
</evidence>
<keyword evidence="2" id="KW-0472">Membrane</keyword>
<evidence type="ECO:0000313" key="4">
    <source>
        <dbReference type="Proteomes" id="UP001172101"/>
    </source>
</evidence>
<dbReference type="RefSeq" id="XP_060295051.1">
    <property type="nucleotide sequence ID" value="XM_060445756.1"/>
</dbReference>
<evidence type="ECO:0000313" key="3">
    <source>
        <dbReference type="EMBL" id="KAK0713728.1"/>
    </source>
</evidence>
<feature type="compositionally biased region" description="Pro residues" evidence="1">
    <location>
        <begin position="507"/>
        <end position="518"/>
    </location>
</feature>
<feature type="transmembrane region" description="Helical" evidence="2">
    <location>
        <begin position="415"/>
        <end position="436"/>
    </location>
</feature>
<reference evidence="3" key="1">
    <citation type="submission" date="2023-06" db="EMBL/GenBank/DDBJ databases">
        <title>Genome-scale phylogeny and comparative genomics of the fungal order Sordariales.</title>
        <authorList>
            <consortium name="Lawrence Berkeley National Laboratory"/>
            <person name="Hensen N."/>
            <person name="Bonometti L."/>
            <person name="Westerberg I."/>
            <person name="Brannstrom I.O."/>
            <person name="Guillou S."/>
            <person name="Cros-Aarteil S."/>
            <person name="Calhoun S."/>
            <person name="Haridas S."/>
            <person name="Kuo A."/>
            <person name="Mondo S."/>
            <person name="Pangilinan J."/>
            <person name="Riley R."/>
            <person name="LaButti K."/>
            <person name="Andreopoulos B."/>
            <person name="Lipzen A."/>
            <person name="Chen C."/>
            <person name="Yanf M."/>
            <person name="Daum C."/>
            <person name="Ng V."/>
            <person name="Clum A."/>
            <person name="Steindorff A."/>
            <person name="Ohm R."/>
            <person name="Martin F."/>
            <person name="Silar P."/>
            <person name="Natvig D."/>
            <person name="Lalanne C."/>
            <person name="Gautier V."/>
            <person name="Ament-velasquez S.L."/>
            <person name="Kruys A."/>
            <person name="Hutchinson M.I."/>
            <person name="Powell A.J."/>
            <person name="Barry K."/>
            <person name="Miller A.N."/>
            <person name="Grigoriev I.V."/>
            <person name="Debuchy R."/>
            <person name="Gladieux P."/>
            <person name="Thoren M.H."/>
            <person name="Johannesson H."/>
        </authorList>
    </citation>
    <scope>NUCLEOTIDE SEQUENCE</scope>
    <source>
        <strain evidence="3">SMH2392-1A</strain>
    </source>
</reference>
<organism evidence="3 4">
    <name type="scientific">Lasiosphaeria miniovina</name>
    <dbReference type="NCBI Taxonomy" id="1954250"/>
    <lineage>
        <taxon>Eukaryota</taxon>
        <taxon>Fungi</taxon>
        <taxon>Dikarya</taxon>
        <taxon>Ascomycota</taxon>
        <taxon>Pezizomycotina</taxon>
        <taxon>Sordariomycetes</taxon>
        <taxon>Sordariomycetidae</taxon>
        <taxon>Sordariales</taxon>
        <taxon>Lasiosphaeriaceae</taxon>
        <taxon>Lasiosphaeria</taxon>
    </lineage>
</organism>
<feature type="transmembrane region" description="Helical" evidence="2">
    <location>
        <begin position="203"/>
        <end position="222"/>
    </location>
</feature>
<comment type="caution">
    <text evidence="3">The sequence shown here is derived from an EMBL/GenBank/DDBJ whole genome shotgun (WGS) entry which is preliminary data.</text>
</comment>
<proteinExistence type="predicted"/>
<evidence type="ECO:0000256" key="1">
    <source>
        <dbReference type="SAM" id="MobiDB-lite"/>
    </source>
</evidence>
<dbReference type="Proteomes" id="UP001172101">
    <property type="component" value="Unassembled WGS sequence"/>
</dbReference>
<gene>
    <name evidence="3" type="ORF">B0T26DRAFT_753817</name>
</gene>
<dbReference type="EMBL" id="JAUIRO010000005">
    <property type="protein sequence ID" value="KAK0713728.1"/>
    <property type="molecule type" value="Genomic_DNA"/>
</dbReference>
<keyword evidence="4" id="KW-1185">Reference proteome</keyword>
<name>A0AA40ADL5_9PEZI</name>
<feature type="region of interest" description="Disordered" evidence="1">
    <location>
        <begin position="471"/>
        <end position="529"/>
    </location>
</feature>
<dbReference type="GeneID" id="85329026"/>
<accession>A0AA40ADL5</accession>
<feature type="transmembrane region" description="Helical" evidence="2">
    <location>
        <begin position="317"/>
        <end position="336"/>
    </location>
</feature>
<keyword evidence="2" id="KW-0812">Transmembrane</keyword>
<feature type="transmembrane region" description="Helical" evidence="2">
    <location>
        <begin position="151"/>
        <end position="182"/>
    </location>
</feature>
<evidence type="ECO:0000256" key="2">
    <source>
        <dbReference type="SAM" id="Phobius"/>
    </source>
</evidence>